<accession>A0ABU8SN56</accession>
<protein>
    <submittedName>
        <fullName evidence="1">Uncharacterized protein</fullName>
    </submittedName>
</protein>
<dbReference type="Proteomes" id="UP001370590">
    <property type="component" value="Unassembled WGS sequence"/>
</dbReference>
<dbReference type="EMBL" id="JAWMWH010000003">
    <property type="protein sequence ID" value="MEJ6400990.1"/>
    <property type="molecule type" value="Genomic_DNA"/>
</dbReference>
<comment type="caution">
    <text evidence="1">The sequence shown here is derived from an EMBL/GenBank/DDBJ whole genome shotgun (WGS) entry which is preliminary data.</text>
</comment>
<organism evidence="1 2">
    <name type="scientific">Nicoliella lavandulae</name>
    <dbReference type="NCBI Taxonomy" id="3082954"/>
    <lineage>
        <taxon>Bacteria</taxon>
        <taxon>Bacillati</taxon>
        <taxon>Bacillota</taxon>
        <taxon>Bacilli</taxon>
        <taxon>Lactobacillales</taxon>
        <taxon>Lactobacillaceae</taxon>
        <taxon>Nicoliella</taxon>
    </lineage>
</organism>
<evidence type="ECO:0000313" key="1">
    <source>
        <dbReference type="EMBL" id="MEJ6400990.1"/>
    </source>
</evidence>
<gene>
    <name evidence="1" type="ORF">R4146_07525</name>
</gene>
<keyword evidence="2" id="KW-1185">Reference proteome</keyword>
<sequence length="61" mass="7437">MNNINFLKHVFIKLKSSEIDFERQSITTDEAMKKSKIDQERMNGEYIKLKKENDEFFEMFK</sequence>
<reference evidence="1 2" key="1">
    <citation type="submission" date="2023-10" db="EMBL/GenBank/DDBJ databases">
        <title>Nicoliella lavandulae sp. nov. isolated from Lavandula angustifolia flowers.</title>
        <authorList>
            <person name="Alcantara C."/>
            <person name="Zuniga M."/>
            <person name="Landete J.M."/>
            <person name="Monedero V."/>
        </authorList>
    </citation>
    <scope>NUCLEOTIDE SEQUENCE [LARGE SCALE GENOMIC DNA]</scope>
    <source>
        <strain evidence="1 2">Es01</strain>
    </source>
</reference>
<dbReference type="RefSeq" id="WP_339960838.1">
    <property type="nucleotide sequence ID" value="NZ_JAWMWH010000003.1"/>
</dbReference>
<name>A0ABU8SN56_9LACO</name>
<evidence type="ECO:0000313" key="2">
    <source>
        <dbReference type="Proteomes" id="UP001370590"/>
    </source>
</evidence>
<proteinExistence type="predicted"/>